<dbReference type="EMBL" id="JAOPGA020001561">
    <property type="protein sequence ID" value="KAL0489510.1"/>
    <property type="molecule type" value="Genomic_DNA"/>
</dbReference>
<dbReference type="Pfam" id="PF10313">
    <property type="entry name" value="DUF2415"/>
    <property type="match status" value="1"/>
</dbReference>
<keyword evidence="1 3" id="KW-0853">WD repeat</keyword>
<feature type="repeat" description="WD" evidence="3">
    <location>
        <begin position="229"/>
        <end position="258"/>
    </location>
</feature>
<evidence type="ECO:0000259" key="4">
    <source>
        <dbReference type="Pfam" id="PF10313"/>
    </source>
</evidence>
<keyword evidence="6" id="KW-1185">Reference proteome</keyword>
<dbReference type="PROSITE" id="PS50082">
    <property type="entry name" value="WD_REPEATS_2"/>
    <property type="match status" value="1"/>
</dbReference>
<evidence type="ECO:0000313" key="5">
    <source>
        <dbReference type="EMBL" id="KAL0489510.1"/>
    </source>
</evidence>
<dbReference type="InterPro" id="IPR015943">
    <property type="entry name" value="WD40/YVTN_repeat-like_dom_sf"/>
</dbReference>
<dbReference type="SUPFAM" id="SSF50978">
    <property type="entry name" value="WD40 repeat-like"/>
    <property type="match status" value="1"/>
</dbReference>
<dbReference type="Gene3D" id="2.130.10.10">
    <property type="entry name" value="YVTN repeat-like/Quinoprotein amine dehydrogenase"/>
    <property type="match status" value="1"/>
</dbReference>
<evidence type="ECO:0000313" key="6">
    <source>
        <dbReference type="Proteomes" id="UP001431209"/>
    </source>
</evidence>
<dbReference type="AlphaFoldDB" id="A0AAW2ZL40"/>
<protein>
    <recommendedName>
        <fullName evidence="4">DUF2415 domain-containing protein</fullName>
    </recommendedName>
</protein>
<comment type="caution">
    <text evidence="5">The sequence shown here is derived from an EMBL/GenBank/DDBJ whole genome shotgun (WGS) entry which is preliminary data.</text>
</comment>
<dbReference type="SMART" id="SM00320">
    <property type="entry name" value="WD40"/>
    <property type="match status" value="3"/>
</dbReference>
<sequence>MIATPALKTARSSCNTGGEDPAYNLKFIFEPPVQTHKKRTTVQHWQLRDLIHCSDENPYEVFHANKEKIYKFNVKTLQTVLVQHLDYAAASFSARYGYLATGGHNAQLTVKNLNTDCTMANTSIGHNINNACNISRHKSGEHLLLMANNDRNIKIFSMQALEDSSTVSPLFDITHSVAVNYTCVSPDGNYMACVADNSFVTLYEMKDVRTFVQVARMSEYRDGGFSCCFNTNSLHLAAASQDGTVVVWDIRKVQTPLAKFKSKQKSNKGAVRCVKYSCTSSVDLLAFAEHETYVHVVDARTYQDEQIVSVTEENGVDRISVFADSSLSSARDISGLSFSSNSSSLFVGTEEHLKEFKVDLMSRRIFVQGDLI</sequence>
<dbReference type="InterPro" id="IPR019417">
    <property type="entry name" value="DUF2415"/>
</dbReference>
<keyword evidence="2" id="KW-0677">Repeat</keyword>
<accession>A0AAW2ZL40</accession>
<dbReference type="Proteomes" id="UP001431209">
    <property type="component" value="Unassembled WGS sequence"/>
</dbReference>
<dbReference type="InterPro" id="IPR001680">
    <property type="entry name" value="WD40_rpt"/>
</dbReference>
<evidence type="ECO:0000256" key="2">
    <source>
        <dbReference type="ARBA" id="ARBA00022737"/>
    </source>
</evidence>
<evidence type="ECO:0000256" key="3">
    <source>
        <dbReference type="PROSITE-ProRule" id="PRU00221"/>
    </source>
</evidence>
<name>A0AAW2ZL40_9EUKA</name>
<proteinExistence type="predicted"/>
<dbReference type="PANTHER" id="PTHR43991">
    <property type="entry name" value="WD REPEAT PROTEIN (AFU_ORTHOLOGUE AFUA_8G05640)-RELATED"/>
    <property type="match status" value="1"/>
</dbReference>
<dbReference type="InterPro" id="IPR036322">
    <property type="entry name" value="WD40_repeat_dom_sf"/>
</dbReference>
<organism evidence="5 6">
    <name type="scientific">Acrasis kona</name>
    <dbReference type="NCBI Taxonomy" id="1008807"/>
    <lineage>
        <taxon>Eukaryota</taxon>
        <taxon>Discoba</taxon>
        <taxon>Heterolobosea</taxon>
        <taxon>Tetramitia</taxon>
        <taxon>Eutetramitia</taxon>
        <taxon>Acrasidae</taxon>
        <taxon>Acrasis</taxon>
    </lineage>
</organism>
<evidence type="ECO:0000256" key="1">
    <source>
        <dbReference type="ARBA" id="ARBA00022574"/>
    </source>
</evidence>
<reference evidence="5 6" key="1">
    <citation type="submission" date="2024-03" db="EMBL/GenBank/DDBJ databases">
        <title>The Acrasis kona genome and developmental transcriptomes reveal deep origins of eukaryotic multicellular pathways.</title>
        <authorList>
            <person name="Sheikh S."/>
            <person name="Fu C.-J."/>
            <person name="Brown M.W."/>
            <person name="Baldauf S.L."/>
        </authorList>
    </citation>
    <scope>NUCLEOTIDE SEQUENCE [LARGE SCALE GENOMIC DNA]</scope>
    <source>
        <strain evidence="5 6">ATCC MYA-3509</strain>
    </source>
</reference>
<gene>
    <name evidence="5" type="ORF">AKO1_010508</name>
</gene>
<dbReference type="Pfam" id="PF00400">
    <property type="entry name" value="WD40"/>
    <property type="match status" value="1"/>
</dbReference>
<dbReference type="PROSITE" id="PS00678">
    <property type="entry name" value="WD_REPEATS_1"/>
    <property type="match status" value="1"/>
</dbReference>
<dbReference type="PANTHER" id="PTHR43991:SF9">
    <property type="entry name" value="DUF2415 DOMAIN-CONTAINING PROTEIN"/>
    <property type="match status" value="1"/>
</dbReference>
<dbReference type="InterPro" id="IPR019775">
    <property type="entry name" value="WD40_repeat_CS"/>
</dbReference>
<feature type="domain" description="DUF2415" evidence="4">
    <location>
        <begin position="269"/>
        <end position="308"/>
    </location>
</feature>